<dbReference type="GO" id="GO:0043041">
    <property type="term" value="P:amino acid activation for nonribosomal peptide biosynthetic process"/>
    <property type="evidence" value="ECO:0007669"/>
    <property type="project" value="TreeGrafter"/>
</dbReference>
<keyword evidence="3" id="KW-1185">Reference proteome</keyword>
<sequence>MTPEMTERAAFSGGRTGTASFTWGQRAIWEAIERTRPDDHYFNFGRVLPLGARPASVSSALWALGRLVERHESLRTLVGDGGQLLRANGELSVRTGDDPQALLAEMAATAFDYAHEWPLRAGLVLSPDGAVTHLVLVFCHLAADGLGAEQAIRDLRLLLLRGGAPASRPPQPMDIARWQESAAGRRVAGEAAAYWEEAHRRIPPTMFHVPSGAGESPPVWRASLRSPAVDLAAQRIAVRHGTSTSTVLLTAVTALVSEMTGHETVAMLPIVGNRFRADTRTAVTTMSQEGLFVLDVEKVRFDELLSLAGPAALRAYRSAYHDPADRSAALDRVAAERGTVVHPWCCFNDMRFADNPVYRDEALIRRALGESALSWPMSQDQLNCRFCVHLSGTMDVSVTADTRWLSKADMERFLYGLETMLVEAALR</sequence>
<evidence type="ECO:0000313" key="2">
    <source>
        <dbReference type="EMBL" id="TKK89122.1"/>
    </source>
</evidence>
<feature type="domain" description="Condensation" evidence="1">
    <location>
        <begin position="63"/>
        <end position="282"/>
    </location>
</feature>
<evidence type="ECO:0000259" key="1">
    <source>
        <dbReference type="Pfam" id="PF00668"/>
    </source>
</evidence>
<dbReference type="Proteomes" id="UP000308705">
    <property type="component" value="Unassembled WGS sequence"/>
</dbReference>
<name>A0A4U3MKI5_9ACTN</name>
<dbReference type="OrthoDB" id="3405520at2"/>
<dbReference type="GO" id="GO:0005829">
    <property type="term" value="C:cytosol"/>
    <property type="evidence" value="ECO:0007669"/>
    <property type="project" value="TreeGrafter"/>
</dbReference>
<protein>
    <submittedName>
        <fullName evidence="2">Non-ribosomal peptide synthetase condensation domain protein</fullName>
    </submittedName>
</protein>
<dbReference type="PANTHER" id="PTHR45527">
    <property type="entry name" value="NONRIBOSOMAL PEPTIDE SYNTHETASE"/>
    <property type="match status" value="1"/>
</dbReference>
<dbReference type="Pfam" id="PF00668">
    <property type="entry name" value="Condensation"/>
    <property type="match status" value="1"/>
</dbReference>
<organism evidence="2 3">
    <name type="scientific">Herbidospora galbida</name>
    <dbReference type="NCBI Taxonomy" id="2575442"/>
    <lineage>
        <taxon>Bacteria</taxon>
        <taxon>Bacillati</taxon>
        <taxon>Actinomycetota</taxon>
        <taxon>Actinomycetes</taxon>
        <taxon>Streptosporangiales</taxon>
        <taxon>Streptosporangiaceae</taxon>
        <taxon>Herbidospora</taxon>
    </lineage>
</organism>
<dbReference type="Gene3D" id="3.30.559.10">
    <property type="entry name" value="Chloramphenicol acetyltransferase-like domain"/>
    <property type="match status" value="1"/>
</dbReference>
<dbReference type="InterPro" id="IPR023213">
    <property type="entry name" value="CAT-like_dom_sf"/>
</dbReference>
<evidence type="ECO:0000313" key="3">
    <source>
        <dbReference type="Proteomes" id="UP000308705"/>
    </source>
</evidence>
<dbReference type="Gene3D" id="3.30.559.30">
    <property type="entry name" value="Nonribosomal peptide synthetase, condensation domain"/>
    <property type="match status" value="1"/>
</dbReference>
<dbReference type="GO" id="GO:0031177">
    <property type="term" value="F:phosphopantetheine binding"/>
    <property type="evidence" value="ECO:0007669"/>
    <property type="project" value="TreeGrafter"/>
</dbReference>
<dbReference type="GO" id="GO:0009239">
    <property type="term" value="P:enterobactin biosynthetic process"/>
    <property type="evidence" value="ECO:0007669"/>
    <property type="project" value="TreeGrafter"/>
</dbReference>
<dbReference type="InterPro" id="IPR001242">
    <property type="entry name" value="Condensation_dom"/>
</dbReference>
<accession>A0A4U3MKI5</accession>
<dbReference type="EMBL" id="SZQA01000008">
    <property type="protein sequence ID" value="TKK89122.1"/>
    <property type="molecule type" value="Genomic_DNA"/>
</dbReference>
<dbReference type="AlphaFoldDB" id="A0A4U3MKI5"/>
<dbReference type="GO" id="GO:0047527">
    <property type="term" value="F:2,3-dihydroxybenzoate-serine ligase activity"/>
    <property type="evidence" value="ECO:0007669"/>
    <property type="project" value="TreeGrafter"/>
</dbReference>
<proteinExistence type="predicted"/>
<dbReference type="GO" id="GO:0008610">
    <property type="term" value="P:lipid biosynthetic process"/>
    <property type="evidence" value="ECO:0007669"/>
    <property type="project" value="UniProtKB-ARBA"/>
</dbReference>
<reference evidence="2 3" key="1">
    <citation type="submission" date="2019-04" db="EMBL/GenBank/DDBJ databases">
        <title>Herbidospora sp. NEAU-GS14.nov., a novel actinomycete isolated from soil.</title>
        <authorList>
            <person name="Han L."/>
        </authorList>
    </citation>
    <scope>NUCLEOTIDE SEQUENCE [LARGE SCALE GENOMIC DNA]</scope>
    <source>
        <strain evidence="2 3">NEAU-GS14</strain>
    </source>
</reference>
<dbReference type="SUPFAM" id="SSF52777">
    <property type="entry name" value="CoA-dependent acyltransferases"/>
    <property type="match status" value="2"/>
</dbReference>
<dbReference type="GO" id="GO:0009366">
    <property type="term" value="C:enterobactin synthetase complex"/>
    <property type="evidence" value="ECO:0007669"/>
    <property type="project" value="TreeGrafter"/>
</dbReference>
<dbReference type="PANTHER" id="PTHR45527:SF1">
    <property type="entry name" value="FATTY ACID SYNTHASE"/>
    <property type="match status" value="1"/>
</dbReference>
<comment type="caution">
    <text evidence="2">The sequence shown here is derived from an EMBL/GenBank/DDBJ whole genome shotgun (WGS) entry which is preliminary data.</text>
</comment>
<gene>
    <name evidence="2" type="ORF">FDA94_11485</name>
</gene>